<evidence type="ECO:0000256" key="3">
    <source>
        <dbReference type="ARBA" id="ARBA00022801"/>
    </source>
</evidence>
<dbReference type="InterPro" id="IPR013783">
    <property type="entry name" value="Ig-like_fold"/>
</dbReference>
<dbReference type="GO" id="GO:0004531">
    <property type="term" value="F:deoxyribonuclease II activity"/>
    <property type="evidence" value="ECO:0007669"/>
    <property type="project" value="InterPro"/>
</dbReference>
<gene>
    <name evidence="7" type="ORF">DFA_09727</name>
</gene>
<dbReference type="Gene3D" id="2.60.40.10">
    <property type="entry name" value="Immunoglobulins"/>
    <property type="match status" value="3"/>
</dbReference>
<dbReference type="EMBL" id="GL883025">
    <property type="protein sequence ID" value="EGG16055.1"/>
    <property type="molecule type" value="Genomic_DNA"/>
</dbReference>
<dbReference type="STRING" id="1054147.F4Q8F5"/>
<comment type="similarity">
    <text evidence="1">Belongs to the DNase II family.</text>
</comment>
<dbReference type="SUPFAM" id="SSF50911">
    <property type="entry name" value="Mannose 6-phosphate receptor domain"/>
    <property type="match status" value="3"/>
</dbReference>
<dbReference type="KEGG" id="dfa:DFA_09727"/>
<evidence type="ECO:0000256" key="1">
    <source>
        <dbReference type="ARBA" id="ARBA00007527"/>
    </source>
</evidence>
<dbReference type="InterPro" id="IPR002909">
    <property type="entry name" value="IPT_dom"/>
</dbReference>
<name>F4Q8F5_CACFS</name>
<dbReference type="RefSeq" id="XP_004352380.1">
    <property type="nucleotide sequence ID" value="XM_004352328.1"/>
</dbReference>
<dbReference type="Gene3D" id="2.70.130.10">
    <property type="entry name" value="Mannose-6-phosphate receptor binding domain"/>
    <property type="match status" value="3"/>
</dbReference>
<keyword evidence="3" id="KW-0378">Hydrolase</keyword>
<feature type="domain" description="MRH" evidence="6">
    <location>
        <begin position="2174"/>
        <end position="2307"/>
    </location>
</feature>
<dbReference type="SUPFAM" id="SSF81296">
    <property type="entry name" value="E set domains"/>
    <property type="match status" value="4"/>
</dbReference>
<dbReference type="Pfam" id="PF13015">
    <property type="entry name" value="PRKCSH_1"/>
    <property type="match status" value="3"/>
</dbReference>
<dbReference type="InterPro" id="IPR014756">
    <property type="entry name" value="Ig_E-set"/>
</dbReference>
<feature type="domain" description="MRH" evidence="6">
    <location>
        <begin position="2308"/>
        <end position="2442"/>
    </location>
</feature>
<dbReference type="InterPro" id="IPR036607">
    <property type="entry name" value="PRKCSH"/>
</dbReference>
<feature type="region of interest" description="Disordered" evidence="5">
    <location>
        <begin position="396"/>
        <end position="415"/>
    </location>
</feature>
<keyword evidence="8" id="KW-1185">Reference proteome</keyword>
<sequence>MALESESINFLVYREVSFHPKQKTYGLVVFQVDKKTQESMVGNLPVKIYATQSEILVVTKELFISFDNKPSYDITLYPLEGIIIGGFDIKVTLNNKLPLNDIKVFIGDKECIIKDTEAIGGVFDCNVQSSGRPTTSLEPVSFKIGTTLYKTKLMFQFNLPQITSFQISGETLTNPTIPTNSDKIEIDIHGTYLEKATEVKIMGGPSPIICSSPHFTTKVIHCTLPPLSSRFHLTLSVWFSKFQTNEIDLPISGPYITSIMPNHGPKKKKVIEVTITGGKFDPKTVKVLIGEVECPIIRDPLDTPGKIYCKRVPVEKSGKVIVHLHDTYSKRESIDGVEFTHVGLTCYGQPKDSKTMGQNDDVDWWLVKKMNKKEIGFRQYKDYGYMFFNDQPFKNEELGNKKKPGKKKGDDEEEMETKIKNYHTPYGHVKGILMWEPDPEDENLILGGIHISHSQSYFPNAMFKNIKQADQMVDSYVDPPESIDDPIDETLGSWFGKAPSGIGNHFFCYKFTNIEPVADYFLKSYAYVMPYPGGNPKDYAPRIKKEMKYQNLVDLGTVVTLRSKYRYGETRMKKIRDDCLANVHKFNLENICYWIYVPPTDKPTGFKVQYIIKVDQDIKKNQKQKQQSTQLSIPTTEYKYRIVKIEKKGKMIANDGLDIYDIAANHFKYSLFAHTWTNMQSKSFVHTTAIANVEISCMSNNNNFILQKFHSINRLFFIDVRGEEKVHSSLTRSNDHSKMAYPLFPQEHTNNKIVCVGDLNRHGGQGARGGGLVCFENIDLAYQLNRLVGGYSSVRSYQTIKDQTPVVTENQDYSFFVNGFHVLNKNPLRLEMGVYQQFVGGQLLMDPNGTSFDYVGQEIHTTGEPLFPKHLWAVKSQDTMFLCHIGYDDSSIICPLTNCGKKEQAIRSPTPFKSLPSKSPTREYSDSDQFGEPVTKQFFMETNNSFKTLRLVKYFKDLIKNLVDINLIKDRFIFIILGTKSKYDPIEKRIILSNIKTQQDPLPIYCQEQLSYLLTLNIADRKKSKHLFENDWANSVAIAISLHISKKFNKDNGPPLLTLPTCFNQIDIVSKEKEILAVLGLKDQNKQFPYEKLFSILLSTDSGEIGSLGQFYNEKLKEFKSEGNDKWLEEMEVLPHKTLEDKTPPVLAKSQRIPISTQDQTSPIDQLIGRVSQLAFDMDQVLELSDTDMDSLSNSLDKWINIGPTNLGIKVLLLDPQKQTNNQAIKFIDEIPEITEPRVELCYQELDDSEVRIEVCTPKSIILMTDILESFKFSPSTLFKKMGDLEFHFVSKPANYDGYIQDKDVDGLIIASINSKLCDLSMTSLDDFGGDMQTLCPQSGPIIVSVSAEHGPTGGGVELELRGTRFTEDLQVVVGYEKCTTTTFHSQSSISCIVPPNVGSKHLIQFQDVEIVQKSQFYYSYDNPVISSVQVATTISDRVTEIIIQGNNFGRLGTNDLEVYVDSTECATIEHLDTLVKCHIQSGFGQLNLVNITINRLTSTTFHLNTISNSQFSFPVPPTIESISQSSGRYGDIITIYGNFYNDESQNFTVYFGDTPVIGERDDGSHIQARVPRGNTHSSKDVRVTWEGIYSSETVPFKYDEAYIFSFSLETFNTIGGMIQIFGNGWGMSDKEVAIDFVKMDETLLKCRPLSTLIECVVPRGIGTYKEIKAQIGGEPVFSFFSPLISYKHPIILGMENLPPGGKIKIKGENFVPKGVQYDPQTTNIRIYDSNNDPINCTTSSFVDQNTIFCEHKLPAFYSFVESGVVSIGGQSSELYTHSYDCNGTISNGQQTLGIRYGYIDLDNYDWCTTSQCMSKYRITLPDTCSYSVVGSSIKVQYKYSITLDTFVDVDLDLIKTPLDLETEDLVVTITSQDLHFLGKTVTRRIRNEPIDCPPFSMVRIKSLDLDLVSVFNDFTVSFAPNQTTKSISIPLYQLSVYGTMKATIFNKTGQSGGTITLPVGRFNMPYGSNNTASSIHISDLRLSVALIDQSNNPTVIVDVYPNNPFPSLVPPYNTSITIHNLYGGPVPKVFNSTTQLECNYNNQTKQLTFTTPKITSTPPESKGAFRFTWGEKNLYATYPFTYQSITIKGKAFINGEMIDNLEDIEIGLKGTTLKTKTNSSGSYLLSIPFVPQPPLYISVTELPGKSIPKKIDHLISLVEGQLEATLNIEIQRLKCTFNNINFLELSQTTFTAKDTRGNSYFWNICGPSSICTKNLGGTLGIGACQNSTQFYRTGDLVDSTWAPNSEGQGVQLSYKTKVGGKENCLNGGRNSTIHITCGKSNSAQTVKEKDMCNYHMYMTSPLVCPVPECQIDILYSGQRLNLSPYHQKIWSKNVTLSGTPYMFYWTLCGANNQCPSGSTACQLTTTNQYIGIANTQATWKYVGNDLVGRYSEQSTTDPCKTGPRITKIYLTCGPIDSIISVTEPSTCLYEIRMTSIRACDQTSNCQFRGYDYSSLASTTLYPDRVTWKNFSVSICGEAPCRDQAAVCEYIQYQDRERWVSAGSLRYGIWSTNSNGVNQITYSSGSNEGCIKQRSTTIQIECGEKAIIKTITERSSCQYEIVVTSPVGCF</sequence>
<proteinExistence type="inferred from homology"/>
<protein>
    <recommendedName>
        <fullName evidence="6">MRH domain-containing protein</fullName>
    </recommendedName>
</protein>
<dbReference type="Proteomes" id="UP000007797">
    <property type="component" value="Unassembled WGS sequence"/>
</dbReference>
<organism evidence="7 8">
    <name type="scientific">Cavenderia fasciculata</name>
    <name type="common">Slime mold</name>
    <name type="synonym">Dictyostelium fasciculatum</name>
    <dbReference type="NCBI Taxonomy" id="261658"/>
    <lineage>
        <taxon>Eukaryota</taxon>
        <taxon>Amoebozoa</taxon>
        <taxon>Evosea</taxon>
        <taxon>Eumycetozoa</taxon>
        <taxon>Dictyostelia</taxon>
        <taxon>Acytosteliales</taxon>
        <taxon>Cavenderiaceae</taxon>
        <taxon>Cavenderia</taxon>
    </lineage>
</organism>
<dbReference type="Pfam" id="PF03265">
    <property type="entry name" value="DNase_II"/>
    <property type="match status" value="1"/>
</dbReference>
<dbReference type="PANTHER" id="PTHR23361:SF20">
    <property type="entry name" value="MRH DOMAIN-CONTAINING PROTEIN"/>
    <property type="match status" value="1"/>
</dbReference>
<dbReference type="PANTHER" id="PTHR23361">
    <property type="entry name" value="MUCIN"/>
    <property type="match status" value="1"/>
</dbReference>
<dbReference type="InterPro" id="IPR004947">
    <property type="entry name" value="DNase_II"/>
</dbReference>
<dbReference type="InterPro" id="IPR009011">
    <property type="entry name" value="Man6P_isomerase_rcpt-bd_dom_sf"/>
</dbReference>
<dbReference type="CDD" id="cd00102">
    <property type="entry name" value="IPT"/>
    <property type="match status" value="2"/>
</dbReference>
<keyword evidence="4" id="KW-1015">Disulfide bond</keyword>
<evidence type="ECO:0000313" key="7">
    <source>
        <dbReference type="EMBL" id="EGG16055.1"/>
    </source>
</evidence>
<evidence type="ECO:0000256" key="2">
    <source>
        <dbReference type="ARBA" id="ARBA00022729"/>
    </source>
</evidence>
<dbReference type="InterPro" id="IPR044865">
    <property type="entry name" value="MRH_dom"/>
</dbReference>
<accession>F4Q8F5</accession>
<feature type="region of interest" description="Disordered" evidence="5">
    <location>
        <begin position="908"/>
        <end position="929"/>
    </location>
</feature>
<reference evidence="8" key="1">
    <citation type="journal article" date="2011" name="Genome Res.">
        <title>Phylogeny-wide analysis of social amoeba genomes highlights ancient origins for complex intercellular communication.</title>
        <authorList>
            <person name="Heidel A.J."/>
            <person name="Lawal H.M."/>
            <person name="Felder M."/>
            <person name="Schilde C."/>
            <person name="Helps N.R."/>
            <person name="Tunggal B."/>
            <person name="Rivero F."/>
            <person name="John U."/>
            <person name="Schleicher M."/>
            <person name="Eichinger L."/>
            <person name="Platzer M."/>
            <person name="Noegel A.A."/>
            <person name="Schaap P."/>
            <person name="Gloeckner G."/>
        </authorList>
    </citation>
    <scope>NUCLEOTIDE SEQUENCE [LARGE SCALE GENOMIC DNA]</scope>
    <source>
        <strain evidence="8">SH3</strain>
    </source>
</reference>
<evidence type="ECO:0000256" key="5">
    <source>
        <dbReference type="SAM" id="MobiDB-lite"/>
    </source>
</evidence>
<dbReference type="GeneID" id="14867821"/>
<dbReference type="Pfam" id="PF01833">
    <property type="entry name" value="TIG"/>
    <property type="match status" value="4"/>
</dbReference>
<feature type="domain" description="MRH" evidence="6">
    <location>
        <begin position="2444"/>
        <end position="2570"/>
    </location>
</feature>
<keyword evidence="2" id="KW-0732">Signal</keyword>
<dbReference type="SMART" id="SM01404">
    <property type="entry name" value="CIMR"/>
    <property type="match status" value="2"/>
</dbReference>
<dbReference type="PROSITE" id="PS51914">
    <property type="entry name" value="MRH"/>
    <property type="match status" value="3"/>
</dbReference>
<dbReference type="OrthoDB" id="24519at2759"/>
<evidence type="ECO:0000256" key="4">
    <source>
        <dbReference type="ARBA" id="ARBA00023157"/>
    </source>
</evidence>
<evidence type="ECO:0000259" key="6">
    <source>
        <dbReference type="PROSITE" id="PS51914"/>
    </source>
</evidence>
<evidence type="ECO:0000313" key="8">
    <source>
        <dbReference type="Proteomes" id="UP000007797"/>
    </source>
</evidence>